<evidence type="ECO:0000256" key="1">
    <source>
        <dbReference type="ARBA" id="ARBA00004604"/>
    </source>
</evidence>
<dbReference type="InterPro" id="IPR012972">
    <property type="entry name" value="NLE"/>
</dbReference>
<gene>
    <name evidence="8" type="ORF">CEY00_Acc17062</name>
</gene>
<dbReference type="GO" id="GO:0005730">
    <property type="term" value="C:nucleolus"/>
    <property type="evidence" value="ECO:0007669"/>
    <property type="project" value="UniProtKB-SubCell"/>
</dbReference>
<evidence type="ECO:0000256" key="3">
    <source>
        <dbReference type="ARBA" id="ARBA00022737"/>
    </source>
</evidence>
<dbReference type="InterPro" id="IPR015943">
    <property type="entry name" value="WD40/YVTN_repeat-like_dom_sf"/>
</dbReference>
<reference evidence="8 9" key="1">
    <citation type="submission" date="2017-07" db="EMBL/GenBank/DDBJ databases">
        <title>An improved, manually edited Actinidia chinensis var. chinensis (kiwifruit) genome highlights the challenges associated with draft genomes and gene prediction in plants.</title>
        <authorList>
            <person name="Pilkington S."/>
            <person name="Crowhurst R."/>
            <person name="Hilario E."/>
            <person name="Nardozza S."/>
            <person name="Fraser L."/>
            <person name="Peng Y."/>
            <person name="Gunaseelan K."/>
            <person name="Simpson R."/>
            <person name="Tahir J."/>
            <person name="Deroles S."/>
            <person name="Templeton K."/>
            <person name="Luo Z."/>
            <person name="Davy M."/>
            <person name="Cheng C."/>
            <person name="Mcneilage M."/>
            <person name="Scaglione D."/>
            <person name="Liu Y."/>
            <person name="Zhang Q."/>
            <person name="Datson P."/>
            <person name="De Silva N."/>
            <person name="Gardiner S."/>
            <person name="Bassett H."/>
            <person name="Chagne D."/>
            <person name="Mccallum J."/>
            <person name="Dzierzon H."/>
            <person name="Deng C."/>
            <person name="Wang Y.-Y."/>
            <person name="Barron N."/>
            <person name="Manako K."/>
            <person name="Bowen J."/>
            <person name="Foster T."/>
            <person name="Erridge Z."/>
            <person name="Tiffin H."/>
            <person name="Waite C."/>
            <person name="Davies K."/>
            <person name="Grierson E."/>
            <person name="Laing W."/>
            <person name="Kirk R."/>
            <person name="Chen X."/>
            <person name="Wood M."/>
            <person name="Montefiori M."/>
            <person name="Brummell D."/>
            <person name="Schwinn K."/>
            <person name="Catanach A."/>
            <person name="Fullerton C."/>
            <person name="Li D."/>
            <person name="Meiyalaghan S."/>
            <person name="Nieuwenhuizen N."/>
            <person name="Read N."/>
            <person name="Prakash R."/>
            <person name="Hunter D."/>
            <person name="Zhang H."/>
            <person name="Mckenzie M."/>
            <person name="Knabel M."/>
            <person name="Harris A."/>
            <person name="Allan A."/>
            <person name="Chen A."/>
            <person name="Janssen B."/>
            <person name="Plunkett B."/>
            <person name="Dwamena C."/>
            <person name="Voogd C."/>
            <person name="Leif D."/>
            <person name="Lafferty D."/>
            <person name="Souleyre E."/>
            <person name="Varkonyi-Gasic E."/>
            <person name="Gambi F."/>
            <person name="Hanley J."/>
            <person name="Yao J.-L."/>
            <person name="Cheung J."/>
            <person name="David K."/>
            <person name="Warren B."/>
            <person name="Marsh K."/>
            <person name="Snowden K."/>
            <person name="Lin-Wang K."/>
            <person name="Brian L."/>
            <person name="Martinez-Sanchez M."/>
            <person name="Wang M."/>
            <person name="Ileperuma N."/>
            <person name="Macnee N."/>
            <person name="Campin R."/>
            <person name="Mcatee P."/>
            <person name="Drummond R."/>
            <person name="Espley R."/>
            <person name="Ireland H."/>
            <person name="Wu R."/>
            <person name="Atkinson R."/>
            <person name="Karunairetnam S."/>
            <person name="Bulley S."/>
            <person name="Chunkath S."/>
            <person name="Hanley Z."/>
            <person name="Storey R."/>
            <person name="Thrimawithana A."/>
            <person name="Thomson S."/>
            <person name="David C."/>
            <person name="Testolin R."/>
        </authorList>
    </citation>
    <scope>NUCLEOTIDE SEQUENCE [LARGE SCALE GENOMIC DNA]</scope>
    <source>
        <strain evidence="9">cv. Red5</strain>
        <tissue evidence="8">Young leaf</tissue>
    </source>
</reference>
<dbReference type="PROSITE" id="PS50294">
    <property type="entry name" value="WD_REPEATS_REGION"/>
    <property type="match status" value="2"/>
</dbReference>
<dbReference type="Proteomes" id="UP000241394">
    <property type="component" value="Chromosome LG15"/>
</dbReference>
<sequence length="282" mass="31269">MAVEVSNRASMEAMEVEKGEEEREVNNNVMSQLTDPAGTPLGPPMYLPQNAGPKELQQMVNKLLNNEEKLPYAFYISDQELVVQLGSYLQKHKVSVKKVLTIIYQPQAVFRIRPVSRCSLQGHTQAVLSVSFSPDGRQLASGSGDTTVRLWDLNTQPPMFTCTGPLFFILSGHKNWVLCIVWSPDGKHLVSGSKAGELQCCDPQTRKPSGSPLIGHKKWITGLSWEPLHLKAPCRRFVSSSKDGDARIWDISTRKCVICLSGHTLAVTCVKWGGDIYRFSGL</sequence>
<protein>
    <submittedName>
        <fullName evidence="8">Notchless protein isoform 1</fullName>
    </submittedName>
</protein>
<dbReference type="STRING" id="1590841.A0A2R6QKQ0"/>
<dbReference type="OMA" id="MHSFNAY"/>
<dbReference type="PANTHER" id="PTHR19848">
    <property type="entry name" value="WD40 REPEAT PROTEIN"/>
    <property type="match status" value="1"/>
</dbReference>
<keyword evidence="3" id="KW-0677">Repeat</keyword>
<dbReference type="InterPro" id="IPR001680">
    <property type="entry name" value="WD40_rpt"/>
</dbReference>
<feature type="domain" description="NLE" evidence="7">
    <location>
        <begin position="32"/>
        <end position="89"/>
    </location>
</feature>
<feature type="compositionally biased region" description="Basic and acidic residues" evidence="6">
    <location>
        <begin position="15"/>
        <end position="25"/>
    </location>
</feature>
<dbReference type="OrthoDB" id="10267436at2759"/>
<organism evidence="8 9">
    <name type="scientific">Actinidia chinensis var. chinensis</name>
    <name type="common">Chinese soft-hair kiwi</name>
    <dbReference type="NCBI Taxonomy" id="1590841"/>
    <lineage>
        <taxon>Eukaryota</taxon>
        <taxon>Viridiplantae</taxon>
        <taxon>Streptophyta</taxon>
        <taxon>Embryophyta</taxon>
        <taxon>Tracheophyta</taxon>
        <taxon>Spermatophyta</taxon>
        <taxon>Magnoliopsida</taxon>
        <taxon>eudicotyledons</taxon>
        <taxon>Gunneridae</taxon>
        <taxon>Pentapetalae</taxon>
        <taxon>asterids</taxon>
        <taxon>Ericales</taxon>
        <taxon>Actinidiaceae</taxon>
        <taxon>Actinidia</taxon>
    </lineage>
</organism>
<dbReference type="InParanoid" id="A0A2R6QKQ0"/>
<name>A0A2R6QKQ0_ACTCC</name>
<dbReference type="Gene3D" id="2.130.10.10">
    <property type="entry name" value="YVTN repeat-like/Quinoprotein amine dehydrogenase"/>
    <property type="match status" value="2"/>
</dbReference>
<dbReference type="Pfam" id="PF00400">
    <property type="entry name" value="WD40"/>
    <property type="match status" value="3"/>
</dbReference>
<dbReference type="EMBL" id="NKQK01000015">
    <property type="protein sequence ID" value="PSS09974.1"/>
    <property type="molecule type" value="Genomic_DNA"/>
</dbReference>
<evidence type="ECO:0000256" key="2">
    <source>
        <dbReference type="ARBA" id="ARBA00022574"/>
    </source>
</evidence>
<dbReference type="Gramene" id="PSS09974">
    <property type="protein sequence ID" value="PSS09974"/>
    <property type="gene ID" value="CEY00_Acc17062"/>
</dbReference>
<reference evidence="9" key="2">
    <citation type="journal article" date="2018" name="BMC Genomics">
        <title>A manually annotated Actinidia chinensis var. chinensis (kiwifruit) genome highlights the challenges associated with draft genomes and gene prediction in plants.</title>
        <authorList>
            <person name="Pilkington S.M."/>
            <person name="Crowhurst R."/>
            <person name="Hilario E."/>
            <person name="Nardozza S."/>
            <person name="Fraser L."/>
            <person name="Peng Y."/>
            <person name="Gunaseelan K."/>
            <person name="Simpson R."/>
            <person name="Tahir J."/>
            <person name="Deroles S.C."/>
            <person name="Templeton K."/>
            <person name="Luo Z."/>
            <person name="Davy M."/>
            <person name="Cheng C."/>
            <person name="McNeilage M."/>
            <person name="Scaglione D."/>
            <person name="Liu Y."/>
            <person name="Zhang Q."/>
            <person name="Datson P."/>
            <person name="De Silva N."/>
            <person name="Gardiner S.E."/>
            <person name="Bassett H."/>
            <person name="Chagne D."/>
            <person name="McCallum J."/>
            <person name="Dzierzon H."/>
            <person name="Deng C."/>
            <person name="Wang Y.Y."/>
            <person name="Barron L."/>
            <person name="Manako K."/>
            <person name="Bowen J."/>
            <person name="Foster T.M."/>
            <person name="Erridge Z.A."/>
            <person name="Tiffin H."/>
            <person name="Waite C.N."/>
            <person name="Davies K.M."/>
            <person name="Grierson E.P."/>
            <person name="Laing W.A."/>
            <person name="Kirk R."/>
            <person name="Chen X."/>
            <person name="Wood M."/>
            <person name="Montefiori M."/>
            <person name="Brummell D.A."/>
            <person name="Schwinn K.E."/>
            <person name="Catanach A."/>
            <person name="Fullerton C."/>
            <person name="Li D."/>
            <person name="Meiyalaghan S."/>
            <person name="Nieuwenhuizen N."/>
            <person name="Read N."/>
            <person name="Prakash R."/>
            <person name="Hunter D."/>
            <person name="Zhang H."/>
            <person name="McKenzie M."/>
            <person name="Knabel M."/>
            <person name="Harris A."/>
            <person name="Allan A.C."/>
            <person name="Gleave A."/>
            <person name="Chen A."/>
            <person name="Janssen B.J."/>
            <person name="Plunkett B."/>
            <person name="Ampomah-Dwamena C."/>
            <person name="Voogd C."/>
            <person name="Leif D."/>
            <person name="Lafferty D."/>
            <person name="Souleyre E.J.F."/>
            <person name="Varkonyi-Gasic E."/>
            <person name="Gambi F."/>
            <person name="Hanley J."/>
            <person name="Yao J.L."/>
            <person name="Cheung J."/>
            <person name="David K.M."/>
            <person name="Warren B."/>
            <person name="Marsh K."/>
            <person name="Snowden K.C."/>
            <person name="Lin-Wang K."/>
            <person name="Brian L."/>
            <person name="Martinez-Sanchez M."/>
            <person name="Wang M."/>
            <person name="Ileperuma N."/>
            <person name="Macnee N."/>
            <person name="Campin R."/>
            <person name="McAtee P."/>
            <person name="Drummond R.S.M."/>
            <person name="Espley R.V."/>
            <person name="Ireland H.S."/>
            <person name="Wu R."/>
            <person name="Atkinson R.G."/>
            <person name="Karunairetnam S."/>
            <person name="Bulley S."/>
            <person name="Chunkath S."/>
            <person name="Hanley Z."/>
            <person name="Storey R."/>
            <person name="Thrimawithana A.H."/>
            <person name="Thomson S."/>
            <person name="David C."/>
            <person name="Testolin R."/>
            <person name="Huang H."/>
            <person name="Hellens R.P."/>
            <person name="Schaffer R.J."/>
        </authorList>
    </citation>
    <scope>NUCLEOTIDE SEQUENCE [LARGE SCALE GENOMIC DNA]</scope>
    <source>
        <strain evidence="9">cv. Red5</strain>
    </source>
</reference>
<evidence type="ECO:0000259" key="7">
    <source>
        <dbReference type="Pfam" id="PF08154"/>
    </source>
</evidence>
<keyword evidence="2 5" id="KW-0853">WD repeat</keyword>
<dbReference type="AlphaFoldDB" id="A0A2R6QKQ0"/>
<evidence type="ECO:0000256" key="4">
    <source>
        <dbReference type="ARBA" id="ARBA00023242"/>
    </source>
</evidence>
<proteinExistence type="predicted"/>
<dbReference type="InterPro" id="IPR019775">
    <property type="entry name" value="WD40_repeat_CS"/>
</dbReference>
<feature type="repeat" description="WD" evidence="5">
    <location>
        <begin position="120"/>
        <end position="161"/>
    </location>
</feature>
<comment type="subcellular location">
    <subcellularLocation>
        <location evidence="1">Nucleus</location>
        <location evidence="1">Nucleolus</location>
    </subcellularLocation>
</comment>
<dbReference type="SMART" id="SM00320">
    <property type="entry name" value="WD40"/>
    <property type="match status" value="3"/>
</dbReference>
<evidence type="ECO:0000313" key="8">
    <source>
        <dbReference type="EMBL" id="PSS09974.1"/>
    </source>
</evidence>
<comment type="caution">
    <text evidence="8">The sequence shown here is derived from an EMBL/GenBank/DDBJ whole genome shotgun (WGS) entry which is preliminary data.</text>
</comment>
<dbReference type="Pfam" id="PF08154">
    <property type="entry name" value="NLE"/>
    <property type="match status" value="1"/>
</dbReference>
<dbReference type="PROSITE" id="PS00678">
    <property type="entry name" value="WD_REPEATS_1"/>
    <property type="match status" value="1"/>
</dbReference>
<dbReference type="PROSITE" id="PS50082">
    <property type="entry name" value="WD_REPEATS_2"/>
    <property type="match status" value="3"/>
</dbReference>
<dbReference type="PANTHER" id="PTHR19848:SF0">
    <property type="entry name" value="NOTCHLESS PROTEIN HOMOLOG 1"/>
    <property type="match status" value="1"/>
</dbReference>
<dbReference type="SUPFAM" id="SSF50978">
    <property type="entry name" value="WD40 repeat-like"/>
    <property type="match status" value="1"/>
</dbReference>
<dbReference type="GO" id="GO:0000027">
    <property type="term" value="P:ribosomal large subunit assembly"/>
    <property type="evidence" value="ECO:0007669"/>
    <property type="project" value="TreeGrafter"/>
</dbReference>
<evidence type="ECO:0000256" key="6">
    <source>
        <dbReference type="SAM" id="MobiDB-lite"/>
    </source>
</evidence>
<evidence type="ECO:0000313" key="9">
    <source>
        <dbReference type="Proteomes" id="UP000241394"/>
    </source>
</evidence>
<feature type="repeat" description="WD" evidence="5">
    <location>
        <begin position="170"/>
        <end position="199"/>
    </location>
</feature>
<dbReference type="InterPro" id="IPR036322">
    <property type="entry name" value="WD40_repeat_dom_sf"/>
</dbReference>
<accession>A0A2R6QKQ0</accession>
<evidence type="ECO:0000256" key="5">
    <source>
        <dbReference type="PROSITE-ProRule" id="PRU00221"/>
    </source>
</evidence>
<feature type="region of interest" description="Disordered" evidence="6">
    <location>
        <begin position="1"/>
        <end position="25"/>
    </location>
</feature>
<keyword evidence="4" id="KW-0539">Nucleus</keyword>
<feature type="repeat" description="WD" evidence="5">
    <location>
        <begin position="213"/>
        <end position="259"/>
    </location>
</feature>
<keyword evidence="9" id="KW-1185">Reference proteome</keyword>